<keyword evidence="12 15" id="KW-0238">DNA-binding</keyword>
<dbReference type="Gene3D" id="3.40.1170.60">
    <property type="match status" value="1"/>
</dbReference>
<keyword evidence="10 15" id="KW-0460">Magnesium</keyword>
<name>A0A369A6B2_9FLAO</name>
<dbReference type="Proteomes" id="UP000253517">
    <property type="component" value="Unassembled WGS sequence"/>
</dbReference>
<keyword evidence="7 15" id="KW-0235">DNA replication</keyword>
<evidence type="ECO:0000259" key="16">
    <source>
        <dbReference type="PROSITE" id="PS50173"/>
    </source>
</evidence>
<dbReference type="HAMAP" id="MF_01113">
    <property type="entry name" value="DNApol_IV"/>
    <property type="match status" value="1"/>
</dbReference>
<evidence type="ECO:0000256" key="15">
    <source>
        <dbReference type="HAMAP-Rule" id="MF_01113"/>
    </source>
</evidence>
<dbReference type="Gene3D" id="1.10.150.20">
    <property type="entry name" value="5' to 3' exonuclease, C-terminal subdomain"/>
    <property type="match status" value="1"/>
</dbReference>
<dbReference type="RefSeq" id="WP_200876137.1">
    <property type="nucleotide sequence ID" value="NZ_BHZF01000001.1"/>
</dbReference>
<evidence type="ECO:0000256" key="5">
    <source>
        <dbReference type="ARBA" id="ARBA00022679"/>
    </source>
</evidence>
<dbReference type="Gene3D" id="3.30.70.270">
    <property type="match status" value="1"/>
</dbReference>
<evidence type="ECO:0000256" key="12">
    <source>
        <dbReference type="ARBA" id="ARBA00023125"/>
    </source>
</evidence>
<keyword evidence="8 15" id="KW-0479">Metal-binding</keyword>
<dbReference type="PANTHER" id="PTHR11076">
    <property type="entry name" value="DNA REPAIR POLYMERASE UMUC / TRANSFERASE FAMILY MEMBER"/>
    <property type="match status" value="1"/>
</dbReference>
<dbReference type="CDD" id="cd03586">
    <property type="entry name" value="PolY_Pol_IV_kappa"/>
    <property type="match status" value="1"/>
</dbReference>
<dbReference type="SUPFAM" id="SSF100879">
    <property type="entry name" value="Lesion bypass DNA polymerase (Y-family), little finger domain"/>
    <property type="match status" value="1"/>
</dbReference>
<comment type="subunit">
    <text evidence="15">Monomer.</text>
</comment>
<dbReference type="GO" id="GO:0005829">
    <property type="term" value="C:cytosol"/>
    <property type="evidence" value="ECO:0007669"/>
    <property type="project" value="TreeGrafter"/>
</dbReference>
<dbReference type="PANTHER" id="PTHR11076:SF33">
    <property type="entry name" value="DNA POLYMERASE KAPPA"/>
    <property type="match status" value="1"/>
</dbReference>
<dbReference type="EC" id="2.7.7.7" evidence="15"/>
<keyword evidence="11 15" id="KW-0239">DNA-directed DNA polymerase</keyword>
<dbReference type="EMBL" id="QPJS01000001">
    <property type="protein sequence ID" value="RCX04890.1"/>
    <property type="molecule type" value="Genomic_DNA"/>
</dbReference>
<sequence length="394" mass="45196">MSFMLLNNDKRIVTHMDLDTFFVSVERLKNPKLYGLPVIVAGSSDRAVVASCSYEARRYGVHSAMPVKMARQLCPDAVFVRGDMEEYSRYSHLVTGIIAEHAPVYEKRSIDEFYLDLTGMDRFYNAYRWALELRDRIIRETGLPISMGYSINKTVAKIATSEAKPAGTLQVEKGSERSFLAPLPVKRIPGVGTKVQSTFYELGIRRIATLQQMPPQLIERTLGRNGLDIWQKANAIDPSPVEPYNEAKSISTEQTFERDTIDHYSVRRILAAMTEELARQLRQQHRLTGCVTVKIRYSTFDTVSRQQSIAYTQADHKLIPTVHALFDRLYDRRLRIRLVGVRFSRLIYGSYQPDLFEPHEETIQRLYRALDHLNTRWGKPVVGRTNSILTIHPA</sequence>
<dbReference type="Pfam" id="PF00817">
    <property type="entry name" value="IMS"/>
    <property type="match status" value="1"/>
</dbReference>
<evidence type="ECO:0000256" key="2">
    <source>
        <dbReference type="ARBA" id="ARBA00010945"/>
    </source>
</evidence>
<dbReference type="InterPro" id="IPR001126">
    <property type="entry name" value="UmuC"/>
</dbReference>
<feature type="binding site" evidence="15">
    <location>
        <position position="111"/>
    </location>
    <ligand>
        <name>Mg(2+)</name>
        <dbReference type="ChEBI" id="CHEBI:18420"/>
    </ligand>
</feature>
<reference evidence="17 18" key="1">
    <citation type="submission" date="2018-07" db="EMBL/GenBank/DDBJ databases">
        <title>Genomic Encyclopedia of Type Strains, Phase IV (KMG-IV): sequencing the most valuable type-strain genomes for metagenomic binning, comparative biology and taxonomic classification.</title>
        <authorList>
            <person name="Goeker M."/>
        </authorList>
    </citation>
    <scope>NUCLEOTIDE SEQUENCE [LARGE SCALE GENOMIC DNA]</scope>
    <source>
        <strain evidence="17 18">DSM 21410</strain>
    </source>
</reference>
<protein>
    <recommendedName>
        <fullName evidence="15">DNA polymerase IV</fullName>
        <shortName evidence="15">Pol IV</shortName>
        <ecNumber evidence="15">2.7.7.7</ecNumber>
    </recommendedName>
</protein>
<dbReference type="SUPFAM" id="SSF56672">
    <property type="entry name" value="DNA/RNA polymerases"/>
    <property type="match status" value="1"/>
</dbReference>
<keyword evidence="13 15" id="KW-0234">DNA repair</keyword>
<organism evidence="17 18">
    <name type="scientific">Schleiferia thermophila</name>
    <dbReference type="NCBI Taxonomy" id="884107"/>
    <lineage>
        <taxon>Bacteria</taxon>
        <taxon>Pseudomonadati</taxon>
        <taxon>Bacteroidota</taxon>
        <taxon>Flavobacteriia</taxon>
        <taxon>Flavobacteriales</taxon>
        <taxon>Schleiferiaceae</taxon>
        <taxon>Schleiferia</taxon>
    </lineage>
</organism>
<dbReference type="InterPro" id="IPR036775">
    <property type="entry name" value="DNA_pol_Y-fam_lit_finger_sf"/>
</dbReference>
<keyword evidence="6 15" id="KW-0548">Nucleotidyltransferase</keyword>
<dbReference type="PROSITE" id="PS50173">
    <property type="entry name" value="UMUC"/>
    <property type="match status" value="1"/>
</dbReference>
<evidence type="ECO:0000256" key="6">
    <source>
        <dbReference type="ARBA" id="ARBA00022695"/>
    </source>
</evidence>
<dbReference type="InterPro" id="IPR043502">
    <property type="entry name" value="DNA/RNA_pol_sf"/>
</dbReference>
<comment type="similarity">
    <text evidence="2 15">Belongs to the DNA polymerase type-Y family.</text>
</comment>
<keyword evidence="4 15" id="KW-0963">Cytoplasm</keyword>
<dbReference type="GO" id="GO:0003887">
    <property type="term" value="F:DNA-directed DNA polymerase activity"/>
    <property type="evidence" value="ECO:0007669"/>
    <property type="project" value="UniProtKB-UniRule"/>
</dbReference>
<evidence type="ECO:0000256" key="1">
    <source>
        <dbReference type="ARBA" id="ARBA00004496"/>
    </source>
</evidence>
<evidence type="ECO:0000256" key="13">
    <source>
        <dbReference type="ARBA" id="ARBA00023204"/>
    </source>
</evidence>
<evidence type="ECO:0000256" key="3">
    <source>
        <dbReference type="ARBA" id="ARBA00022457"/>
    </source>
</evidence>
<evidence type="ECO:0000313" key="18">
    <source>
        <dbReference type="Proteomes" id="UP000253517"/>
    </source>
</evidence>
<comment type="function">
    <text evidence="15">Poorly processive, error-prone DNA polymerase involved in untargeted mutagenesis. Copies undamaged DNA at stalled replication forks, which arise in vivo from mismatched or misaligned primer ends. These misaligned primers can be extended by PolIV. Exhibits no 3'-5' exonuclease (proofreading) activity. May be involved in translesional synthesis, in conjunction with the beta clamp from PolIII.</text>
</comment>
<dbReference type="GO" id="GO:0000287">
    <property type="term" value="F:magnesium ion binding"/>
    <property type="evidence" value="ECO:0007669"/>
    <property type="project" value="UniProtKB-UniRule"/>
</dbReference>
<dbReference type="InterPro" id="IPR043128">
    <property type="entry name" value="Rev_trsase/Diguanyl_cyclase"/>
</dbReference>
<dbReference type="InterPro" id="IPR017961">
    <property type="entry name" value="DNA_pol_Y-fam_little_finger"/>
</dbReference>
<dbReference type="InterPro" id="IPR022880">
    <property type="entry name" value="DNApol_IV"/>
</dbReference>
<dbReference type="GO" id="GO:0003684">
    <property type="term" value="F:damaged DNA binding"/>
    <property type="evidence" value="ECO:0007669"/>
    <property type="project" value="InterPro"/>
</dbReference>
<feature type="site" description="Substrate discrimination" evidence="15">
    <location>
        <position position="22"/>
    </location>
</feature>
<comment type="catalytic activity">
    <reaction evidence="14 15">
        <text>DNA(n) + a 2'-deoxyribonucleoside 5'-triphosphate = DNA(n+1) + diphosphate</text>
        <dbReference type="Rhea" id="RHEA:22508"/>
        <dbReference type="Rhea" id="RHEA-COMP:17339"/>
        <dbReference type="Rhea" id="RHEA-COMP:17340"/>
        <dbReference type="ChEBI" id="CHEBI:33019"/>
        <dbReference type="ChEBI" id="CHEBI:61560"/>
        <dbReference type="ChEBI" id="CHEBI:173112"/>
        <dbReference type="EC" id="2.7.7.7"/>
    </reaction>
</comment>
<comment type="subcellular location">
    <subcellularLocation>
        <location evidence="1 15">Cytoplasm</location>
    </subcellularLocation>
</comment>
<evidence type="ECO:0000256" key="7">
    <source>
        <dbReference type="ARBA" id="ARBA00022705"/>
    </source>
</evidence>
<proteinExistence type="inferred from homology"/>
<feature type="active site" evidence="15">
    <location>
        <position position="112"/>
    </location>
</feature>
<keyword evidence="18" id="KW-1185">Reference proteome</keyword>
<accession>A0A369A6B2</accession>
<keyword evidence="5 15" id="KW-0808">Transferase</keyword>
<feature type="domain" description="UmuC" evidence="16">
    <location>
        <begin position="13"/>
        <end position="192"/>
    </location>
</feature>
<dbReference type="InterPro" id="IPR050116">
    <property type="entry name" value="DNA_polymerase-Y"/>
</dbReference>
<dbReference type="AlphaFoldDB" id="A0A369A6B2"/>
<evidence type="ECO:0000313" key="17">
    <source>
        <dbReference type="EMBL" id="RCX04890.1"/>
    </source>
</evidence>
<evidence type="ECO:0000256" key="11">
    <source>
        <dbReference type="ARBA" id="ARBA00022932"/>
    </source>
</evidence>
<dbReference type="GO" id="GO:0009432">
    <property type="term" value="P:SOS response"/>
    <property type="evidence" value="ECO:0007669"/>
    <property type="project" value="TreeGrafter"/>
</dbReference>
<comment type="caution">
    <text evidence="17">The sequence shown here is derived from an EMBL/GenBank/DDBJ whole genome shotgun (WGS) entry which is preliminary data.</text>
</comment>
<dbReference type="Gene3D" id="3.30.1490.100">
    <property type="entry name" value="DNA polymerase, Y-family, little finger domain"/>
    <property type="match status" value="1"/>
</dbReference>
<dbReference type="GO" id="GO:0042276">
    <property type="term" value="P:error-prone translesion synthesis"/>
    <property type="evidence" value="ECO:0007669"/>
    <property type="project" value="TreeGrafter"/>
</dbReference>
<dbReference type="NCBIfam" id="NF002677">
    <property type="entry name" value="PRK02406.1"/>
    <property type="match status" value="1"/>
</dbReference>
<dbReference type="GO" id="GO:0006261">
    <property type="term" value="P:DNA-templated DNA replication"/>
    <property type="evidence" value="ECO:0007669"/>
    <property type="project" value="UniProtKB-UniRule"/>
</dbReference>
<dbReference type="FunFam" id="3.40.1170.60:FF:000001">
    <property type="entry name" value="DNA polymerase IV"/>
    <property type="match status" value="1"/>
</dbReference>
<evidence type="ECO:0000256" key="10">
    <source>
        <dbReference type="ARBA" id="ARBA00022842"/>
    </source>
</evidence>
<comment type="cofactor">
    <cofactor evidence="15">
        <name>Mg(2+)</name>
        <dbReference type="ChEBI" id="CHEBI:18420"/>
    </cofactor>
    <text evidence="15">Binds 2 magnesium ions per subunit.</text>
</comment>
<evidence type="ECO:0000256" key="4">
    <source>
        <dbReference type="ARBA" id="ARBA00022490"/>
    </source>
</evidence>
<dbReference type="GO" id="GO:0006281">
    <property type="term" value="P:DNA repair"/>
    <property type="evidence" value="ECO:0007669"/>
    <property type="project" value="UniProtKB-UniRule"/>
</dbReference>
<evidence type="ECO:0000256" key="9">
    <source>
        <dbReference type="ARBA" id="ARBA00022763"/>
    </source>
</evidence>
<keyword evidence="9 15" id="KW-0227">DNA damage</keyword>
<dbReference type="Pfam" id="PF11799">
    <property type="entry name" value="IMS_C"/>
    <property type="match status" value="1"/>
</dbReference>
<evidence type="ECO:0000256" key="8">
    <source>
        <dbReference type="ARBA" id="ARBA00022723"/>
    </source>
</evidence>
<evidence type="ECO:0000256" key="14">
    <source>
        <dbReference type="ARBA" id="ARBA00049244"/>
    </source>
</evidence>
<feature type="binding site" evidence="15">
    <location>
        <position position="17"/>
    </location>
    <ligand>
        <name>Mg(2+)</name>
        <dbReference type="ChEBI" id="CHEBI:18420"/>
    </ligand>
</feature>
<keyword evidence="3 15" id="KW-0515">Mutator protein</keyword>
<gene>
    <name evidence="15" type="primary">dinB</name>
    <name evidence="17" type="ORF">DES35_101160</name>
</gene>